<keyword evidence="4" id="KW-1185">Reference proteome</keyword>
<sequence length="373" mass="41212">MPPLTQSPLSSPSLRTIAHAQMKSSYFPPVPSAPHAYHGRVPPTPHSSLNIVHHSPQPNLGSPLVGCLKHTQHISGRPQTTAASPLSMSEGGPYHRGDANSHYTHRDQGQAHVQSQGYPQIHTPSANPILRPAMKSINPIEKRRVSTPLKVSQIPLGNPNLRSLHTSASPQARVADHDQTQQYKNQGKRRPSFKIELPPRPNTNTHNNTRGMHQTLSPLPDNPISTNPKHPVTHGSPISQAYEYVESPPIFRDPFENHNATYDYPAGGYMILRAPTKAPLNGNSNSFMDDFPSPTQPLHNHNPMEAEYMYGNEGIGLGYSLNKRVATPWLRSKGDEEEWLKNDDLLAMGLWLGLNVENDGVGVEKKFRSLNIA</sequence>
<evidence type="ECO:0000256" key="1">
    <source>
        <dbReference type="SAM" id="MobiDB-lite"/>
    </source>
</evidence>
<protein>
    <submittedName>
        <fullName evidence="2">Uncharacterized protein</fullName>
    </submittedName>
</protein>
<feature type="compositionally biased region" description="Polar residues" evidence="1">
    <location>
        <begin position="73"/>
        <end position="87"/>
    </location>
</feature>
<feature type="compositionally biased region" description="Polar residues" evidence="1">
    <location>
        <begin position="160"/>
        <end position="170"/>
    </location>
</feature>
<dbReference type="KEGG" id="kdj:28968471"/>
<reference evidence="3" key="3">
    <citation type="submission" date="2024-02" db="EMBL/GenBank/DDBJ databases">
        <title>Comparative genomics of Cryptococcus and Kwoniella reveals pathogenesis evolution and contrasting modes of karyotype evolution via chromosome fusion or intercentromeric recombination.</title>
        <authorList>
            <person name="Coelho M.A."/>
            <person name="David-Palma M."/>
            <person name="Shea T."/>
            <person name="Bowers K."/>
            <person name="McGinley-Smith S."/>
            <person name="Mohammad A.W."/>
            <person name="Gnirke A."/>
            <person name="Yurkov A.M."/>
            <person name="Nowrousian M."/>
            <person name="Sun S."/>
            <person name="Cuomo C.A."/>
            <person name="Heitman J."/>
        </authorList>
    </citation>
    <scope>NUCLEOTIDE SEQUENCE</scope>
    <source>
        <strain evidence="3">CBS 10117</strain>
    </source>
</reference>
<reference evidence="3" key="2">
    <citation type="submission" date="2013-07" db="EMBL/GenBank/DDBJ databases">
        <authorList>
            <consortium name="The Broad Institute Genome Sequencing Platform"/>
            <person name="Cuomo C."/>
            <person name="Litvintseva A."/>
            <person name="Chen Y."/>
            <person name="Heitman J."/>
            <person name="Sun S."/>
            <person name="Springer D."/>
            <person name="Dromer F."/>
            <person name="Young S.K."/>
            <person name="Zeng Q."/>
            <person name="Gargeya S."/>
            <person name="Fitzgerald M."/>
            <person name="Abouelleil A."/>
            <person name="Alvarado L."/>
            <person name="Berlin A.M."/>
            <person name="Chapman S.B."/>
            <person name="Dewar J."/>
            <person name="Goldberg J."/>
            <person name="Griggs A."/>
            <person name="Gujja S."/>
            <person name="Hansen M."/>
            <person name="Howarth C."/>
            <person name="Imamovic A."/>
            <person name="Larimer J."/>
            <person name="McCowan C."/>
            <person name="Murphy C."/>
            <person name="Pearson M."/>
            <person name="Priest M."/>
            <person name="Roberts A."/>
            <person name="Saif S."/>
            <person name="Shea T."/>
            <person name="Sykes S."/>
            <person name="Wortman J."/>
            <person name="Nusbaum C."/>
            <person name="Birren B."/>
        </authorList>
    </citation>
    <scope>NUCLEOTIDE SEQUENCE</scope>
    <source>
        <strain evidence="3">CBS 10117</strain>
    </source>
</reference>
<reference evidence="2" key="1">
    <citation type="submission" date="2013-07" db="EMBL/GenBank/DDBJ databases">
        <title>The Genome Sequence of Cryptococcus dejecticola CBS10117.</title>
        <authorList>
            <consortium name="The Broad Institute Genome Sequencing Platform"/>
            <person name="Cuomo C."/>
            <person name="Litvintseva A."/>
            <person name="Chen Y."/>
            <person name="Heitman J."/>
            <person name="Sun S."/>
            <person name="Springer D."/>
            <person name="Dromer F."/>
            <person name="Young S.K."/>
            <person name="Zeng Q."/>
            <person name="Gargeya S."/>
            <person name="Fitzgerald M."/>
            <person name="Abouelleil A."/>
            <person name="Alvarado L."/>
            <person name="Berlin A.M."/>
            <person name="Chapman S.B."/>
            <person name="Dewar J."/>
            <person name="Goldberg J."/>
            <person name="Griggs A."/>
            <person name="Gujja S."/>
            <person name="Hansen M."/>
            <person name="Howarth C."/>
            <person name="Imamovic A."/>
            <person name="Larimer J."/>
            <person name="McCowan C."/>
            <person name="Murphy C."/>
            <person name="Pearson M."/>
            <person name="Priest M."/>
            <person name="Roberts A."/>
            <person name="Saif S."/>
            <person name="Shea T."/>
            <person name="Sykes S."/>
            <person name="Wortman J."/>
            <person name="Nusbaum C."/>
            <person name="Birren B."/>
        </authorList>
    </citation>
    <scope>NUCLEOTIDE SEQUENCE [LARGE SCALE GENOMIC DNA]</scope>
    <source>
        <strain evidence="2">CBS 10117</strain>
    </source>
</reference>
<feature type="region of interest" description="Disordered" evidence="1">
    <location>
        <begin position="25"/>
        <end position="57"/>
    </location>
</feature>
<feature type="compositionally biased region" description="Polar residues" evidence="1">
    <location>
        <begin position="46"/>
        <end position="57"/>
    </location>
</feature>
<dbReference type="RefSeq" id="XP_018263279.1">
    <property type="nucleotide sequence ID" value="XM_018408068.1"/>
</dbReference>
<organism evidence="2">
    <name type="scientific">Kwoniella dejecticola CBS 10117</name>
    <dbReference type="NCBI Taxonomy" id="1296121"/>
    <lineage>
        <taxon>Eukaryota</taxon>
        <taxon>Fungi</taxon>
        <taxon>Dikarya</taxon>
        <taxon>Basidiomycota</taxon>
        <taxon>Agaricomycotina</taxon>
        <taxon>Tremellomycetes</taxon>
        <taxon>Tremellales</taxon>
        <taxon>Cryptococcaceae</taxon>
        <taxon>Kwoniella</taxon>
    </lineage>
</organism>
<evidence type="ECO:0000313" key="3">
    <source>
        <dbReference type="EMBL" id="WWC61666.1"/>
    </source>
</evidence>
<dbReference type="EMBL" id="KI894031">
    <property type="protein sequence ID" value="OBR85437.1"/>
    <property type="molecule type" value="Genomic_DNA"/>
</dbReference>
<evidence type="ECO:0000313" key="2">
    <source>
        <dbReference type="EMBL" id="OBR85437.1"/>
    </source>
</evidence>
<dbReference type="EMBL" id="CP144534">
    <property type="protein sequence ID" value="WWC61666.1"/>
    <property type="molecule type" value="Genomic_DNA"/>
</dbReference>
<dbReference type="GeneID" id="28968471"/>
<dbReference type="VEuPathDB" id="FungiDB:I303_04772"/>
<dbReference type="AlphaFoldDB" id="A0A1A6A5V3"/>
<accession>A0A1A6A5V3</accession>
<name>A0A1A6A5V3_9TREE</name>
<gene>
    <name evidence="2" type="ORF">I303_04772</name>
    <name evidence="3" type="ORF">I303_104251</name>
</gene>
<feature type="region of interest" description="Disordered" evidence="1">
    <location>
        <begin position="73"/>
        <end position="133"/>
    </location>
</feature>
<proteinExistence type="predicted"/>
<feature type="region of interest" description="Disordered" evidence="1">
    <location>
        <begin position="148"/>
        <end position="211"/>
    </location>
</feature>
<dbReference type="Proteomes" id="UP000078595">
    <property type="component" value="Chromosome 5"/>
</dbReference>
<dbReference type="OrthoDB" id="2562717at2759"/>
<evidence type="ECO:0000313" key="4">
    <source>
        <dbReference type="Proteomes" id="UP000078595"/>
    </source>
</evidence>
<feature type="compositionally biased region" description="Polar residues" evidence="1">
    <location>
        <begin position="111"/>
        <end position="126"/>
    </location>
</feature>
<feature type="compositionally biased region" description="Basic and acidic residues" evidence="1">
    <location>
        <begin position="93"/>
        <end position="109"/>
    </location>
</feature>